<dbReference type="Proteomes" id="UP000002899">
    <property type="component" value="Chromosome I"/>
</dbReference>
<keyword evidence="5 7" id="KW-0347">Helicase</keyword>
<dbReference type="GO" id="GO:0016787">
    <property type="term" value="F:hydrolase activity"/>
    <property type="evidence" value="ECO:0007669"/>
    <property type="project" value="UniProtKB-KW"/>
</dbReference>
<dbReference type="PANTHER" id="PTHR24031">
    <property type="entry name" value="RNA HELICASE"/>
    <property type="match status" value="1"/>
</dbReference>
<keyword evidence="8" id="KW-1185">Reference proteome</keyword>
<evidence type="ECO:0000313" key="8">
    <source>
        <dbReference type="Proteomes" id="UP000002899"/>
    </source>
</evidence>
<dbReference type="GO" id="GO:0003724">
    <property type="term" value="F:RNA helicase activity"/>
    <property type="evidence" value="ECO:0007669"/>
    <property type="project" value="UniProtKB-EC"/>
</dbReference>
<dbReference type="EC" id="3.6.4.13" evidence="5"/>
<comment type="catalytic activity">
    <reaction evidence="5">
        <text>ATP + H2O = ADP + phosphate + H(+)</text>
        <dbReference type="Rhea" id="RHEA:13065"/>
        <dbReference type="ChEBI" id="CHEBI:15377"/>
        <dbReference type="ChEBI" id="CHEBI:15378"/>
        <dbReference type="ChEBI" id="CHEBI:30616"/>
        <dbReference type="ChEBI" id="CHEBI:43474"/>
        <dbReference type="ChEBI" id="CHEBI:456216"/>
        <dbReference type="EC" id="3.6.4.13"/>
    </reaction>
</comment>
<dbReference type="Pfam" id="PF00270">
    <property type="entry name" value="DEAD"/>
    <property type="match status" value="1"/>
</dbReference>
<dbReference type="PROSITE" id="PS51192">
    <property type="entry name" value="HELICASE_ATP_BIND_1"/>
    <property type="match status" value="1"/>
</dbReference>
<dbReference type="KEGG" id="bmic:BMR1_01G01120"/>
<evidence type="ECO:0000256" key="3">
    <source>
        <dbReference type="ARBA" id="ARBA00022840"/>
    </source>
</evidence>
<dbReference type="RefSeq" id="XP_021337360.1">
    <property type="nucleotide sequence ID" value="XM_021482104.1"/>
</dbReference>
<gene>
    <name evidence="7" type="ORF">BMR1_01G01120</name>
</gene>
<accession>A0A1N6LWK6</accession>
<name>A0A1N6LWK6_BABMR</name>
<evidence type="ECO:0000313" key="7">
    <source>
        <dbReference type="EMBL" id="SIO73253.1"/>
    </source>
</evidence>
<evidence type="ECO:0000256" key="1">
    <source>
        <dbReference type="ARBA" id="ARBA00022741"/>
    </source>
</evidence>
<dbReference type="OrthoDB" id="360481at2759"/>
<evidence type="ECO:0000259" key="6">
    <source>
        <dbReference type="PROSITE" id="PS51192"/>
    </source>
</evidence>
<keyword evidence="4 5" id="KW-0694">RNA-binding</keyword>
<dbReference type="Gene3D" id="3.40.50.300">
    <property type="entry name" value="P-loop containing nucleotide triphosphate hydrolases"/>
    <property type="match status" value="2"/>
</dbReference>
<comment type="similarity">
    <text evidence="5">Belongs to the DEAD box helicase family.</text>
</comment>
<dbReference type="GeneID" id="24423304"/>
<reference evidence="7 8" key="3">
    <citation type="journal article" date="2016" name="Sci. Rep.">
        <title>Genome-wide diversity and gene expression profiling of Babesia microti isolates identify polymorphic genes that mediate host-pathogen interactions.</title>
        <authorList>
            <person name="Silva J.C."/>
            <person name="Cornillot E."/>
            <person name="McCracken C."/>
            <person name="Usmani-Brown S."/>
            <person name="Dwivedi A."/>
            <person name="Ifeonu O.O."/>
            <person name="Crabtree J."/>
            <person name="Gotia H.T."/>
            <person name="Virji A.Z."/>
            <person name="Reynes C."/>
            <person name="Colinge J."/>
            <person name="Kumar V."/>
            <person name="Lawres L."/>
            <person name="Pazzi J.E."/>
            <person name="Pablo J.V."/>
            <person name="Hung C."/>
            <person name="Brancato J."/>
            <person name="Kumari P."/>
            <person name="Orvis J."/>
            <person name="Tretina K."/>
            <person name="Chibucos M."/>
            <person name="Ott S."/>
            <person name="Sadzewicz L."/>
            <person name="Sengamalay N."/>
            <person name="Shetty A.C."/>
            <person name="Su Q."/>
            <person name="Tallon L."/>
            <person name="Fraser C.M."/>
            <person name="Frutos R."/>
            <person name="Molina D.M."/>
            <person name="Krause P.J."/>
            <person name="Ben Mamoun C."/>
        </authorList>
    </citation>
    <scope>NUCLEOTIDE SEQUENCE [LARGE SCALE GENOMIC DNA]</scope>
    <source>
        <strain evidence="7 8">RI</strain>
    </source>
</reference>
<dbReference type="GO" id="GO:0005524">
    <property type="term" value="F:ATP binding"/>
    <property type="evidence" value="ECO:0007669"/>
    <property type="project" value="UniProtKB-UniRule"/>
</dbReference>
<comment type="domain">
    <text evidence="5">The Q motif is unique to and characteristic of the DEAD box family of RNA helicases and controls ATP binding and hydrolysis.</text>
</comment>
<dbReference type="AlphaFoldDB" id="A0A1N6LWK6"/>
<evidence type="ECO:0000256" key="5">
    <source>
        <dbReference type="RuleBase" id="RU365068"/>
    </source>
</evidence>
<dbReference type="InterPro" id="IPR014001">
    <property type="entry name" value="Helicase_ATP-bd"/>
</dbReference>
<reference evidence="7 8" key="2">
    <citation type="journal article" date="2013" name="PLoS ONE">
        <title>Whole genome mapping and re-organization of the nuclear and mitochondrial genomes of Babesia microti isolates.</title>
        <authorList>
            <person name="Cornillot E."/>
            <person name="Dassouli A."/>
            <person name="Garg A."/>
            <person name="Pachikara N."/>
            <person name="Randazzo S."/>
            <person name="Depoix D."/>
            <person name="Carcy B."/>
            <person name="Delbecq S."/>
            <person name="Frutos R."/>
            <person name="Silva J.C."/>
            <person name="Sutton R."/>
            <person name="Krause P.J."/>
            <person name="Mamoun C.B."/>
        </authorList>
    </citation>
    <scope>NUCLEOTIDE SEQUENCE [LARGE SCALE GENOMIC DNA]</scope>
    <source>
        <strain evidence="7 8">RI</strain>
    </source>
</reference>
<dbReference type="GO" id="GO:0003723">
    <property type="term" value="F:RNA binding"/>
    <property type="evidence" value="ECO:0007669"/>
    <property type="project" value="UniProtKB-UniRule"/>
</dbReference>
<dbReference type="Pfam" id="PF00271">
    <property type="entry name" value="Helicase_C"/>
    <property type="match status" value="1"/>
</dbReference>
<organism evidence="7 8">
    <name type="scientific">Babesia microti (strain RI)</name>
    <dbReference type="NCBI Taxonomy" id="1133968"/>
    <lineage>
        <taxon>Eukaryota</taxon>
        <taxon>Sar</taxon>
        <taxon>Alveolata</taxon>
        <taxon>Apicomplexa</taxon>
        <taxon>Aconoidasida</taxon>
        <taxon>Piroplasmida</taxon>
        <taxon>Babesiidae</taxon>
        <taxon>Babesia</taxon>
    </lineage>
</organism>
<evidence type="ECO:0000256" key="2">
    <source>
        <dbReference type="ARBA" id="ARBA00022801"/>
    </source>
</evidence>
<protein>
    <recommendedName>
        <fullName evidence="5">ATP-dependent RNA helicase</fullName>
        <ecNumber evidence="5">3.6.4.13</ecNumber>
    </recommendedName>
</protein>
<dbReference type="InterPro" id="IPR011545">
    <property type="entry name" value="DEAD/DEAH_box_helicase_dom"/>
</dbReference>
<proteinExistence type="inferred from homology"/>
<evidence type="ECO:0000256" key="4">
    <source>
        <dbReference type="ARBA" id="ARBA00022884"/>
    </source>
</evidence>
<keyword evidence="2 5" id="KW-0378">Hydrolase</keyword>
<dbReference type="SUPFAM" id="SSF52540">
    <property type="entry name" value="P-loop containing nucleoside triphosphate hydrolases"/>
    <property type="match status" value="1"/>
</dbReference>
<reference evidence="7 8" key="1">
    <citation type="journal article" date="2012" name="Nucleic Acids Res.">
        <title>Sequencing of the smallest Apicomplexan genome from the human pathogen Babesia microti.</title>
        <authorList>
            <person name="Cornillot E."/>
            <person name="Hadj-Kaddour K."/>
            <person name="Dassouli A."/>
            <person name="Noel B."/>
            <person name="Ranwez V."/>
            <person name="Vacherie B."/>
            <person name="Augagneur Y."/>
            <person name="Bres V."/>
            <person name="Duclos A."/>
            <person name="Randazzo S."/>
            <person name="Carcy B."/>
            <person name="Debierre-Grockiego F."/>
            <person name="Delbecq S."/>
            <person name="Moubri-Menage K."/>
            <person name="Shams-Eldin H."/>
            <person name="Usmani-Brown S."/>
            <person name="Bringaud F."/>
            <person name="Wincker P."/>
            <person name="Vivares C.P."/>
            <person name="Schwarz R.T."/>
            <person name="Schetters T.P."/>
            <person name="Krause P.J."/>
            <person name="Gorenflot A."/>
            <person name="Berry V."/>
            <person name="Barbe V."/>
            <person name="Ben Mamoun C."/>
        </authorList>
    </citation>
    <scope>NUCLEOTIDE SEQUENCE [LARGE SCALE GENOMIC DNA]</scope>
    <source>
        <strain evidence="7 8">RI</strain>
    </source>
</reference>
<comment type="function">
    <text evidence="5">RNA helicase.</text>
</comment>
<feature type="domain" description="Helicase ATP-binding" evidence="6">
    <location>
        <begin position="80"/>
        <end position="228"/>
    </location>
</feature>
<dbReference type="EMBL" id="FO082871">
    <property type="protein sequence ID" value="SIO73253.1"/>
    <property type="molecule type" value="Genomic_DNA"/>
</dbReference>
<keyword evidence="1 5" id="KW-0547">Nucleotide-binding</keyword>
<dbReference type="InterPro" id="IPR027417">
    <property type="entry name" value="P-loop_NTPase"/>
</dbReference>
<dbReference type="SMART" id="SM00487">
    <property type="entry name" value="DEXDc"/>
    <property type="match status" value="1"/>
</dbReference>
<dbReference type="VEuPathDB" id="PiroplasmaDB:BMR1_01G01120"/>
<keyword evidence="3 5" id="KW-0067">ATP-binding</keyword>
<sequence>MQPRGVLIRKLSKSSTNTLSKNFYKNVIVNSPLARLVGRGVVYNLLSKIVTRRTKANAVIWGSTLIELKLPKGNLVLDSLPSLASGHDLLILGPQNTGKTIAPIIPFAMATNLIKGKIICKNLYIIVLVPTKDLVLQESRNVQQYIKQLRVSTIYHKDVEWYKTNILISTPVSLLKKVQSEIISLESVRLLCIHEAQEILSLDFKCGITTICKIKKLLHPNHQTVYTSRFADHTLKLLVQSMSKLNFRVLNFWESQHLNPTKPIWGSYRSNIVISHNENLNSTVLDATNNGSTIQNVPSSYKPDAATTQDGFYPRKCENVQQLVNYYKKLSNDRFIWNINCKTIYITSKLYYILYRPNNFFETLISACQGKRVICFFPTVKLLQFMNLLIKRRFSNVYMLCGSQSVDKRRLVMDTFRGKDIGLLLTTDISCLGLNLGPFDKVIQVGPSRSFYNFASRANMAAVSISLFHDLDCHYIYLLYKNLGINLEAMRLDCEKTVKKMVLDEYMMASLTLAYRSVMSMYCTIAKEFKFEKWQVPSLINDLFKSIGVDIDIKITKQFAARMGLLNSPGLNVDYATAGKKTLLAMVLGYPGYISRLKQAKDVIYNDDVEIVKEFRPLSTVNDSFT</sequence>
<dbReference type="InterPro" id="IPR001650">
    <property type="entry name" value="Helicase_C-like"/>
</dbReference>